<dbReference type="OrthoDB" id="9789409at2"/>
<keyword evidence="3 9" id="KW-0813">Transport</keyword>
<dbReference type="GO" id="GO:0140359">
    <property type="term" value="F:ABC-type transporter activity"/>
    <property type="evidence" value="ECO:0007669"/>
    <property type="project" value="InterPro"/>
</dbReference>
<evidence type="ECO:0000313" key="11">
    <source>
        <dbReference type="EMBL" id="TQL43811.1"/>
    </source>
</evidence>
<dbReference type="RefSeq" id="WP_141887076.1">
    <property type="nucleotide sequence ID" value="NZ_BAAAUY010000001.1"/>
</dbReference>
<feature type="domain" description="ABC transmembrane type-2" evidence="10">
    <location>
        <begin position="52"/>
        <end position="287"/>
    </location>
</feature>
<keyword evidence="6 9" id="KW-0812">Transmembrane</keyword>
<evidence type="ECO:0000256" key="6">
    <source>
        <dbReference type="ARBA" id="ARBA00022692"/>
    </source>
</evidence>
<evidence type="ECO:0000256" key="4">
    <source>
        <dbReference type="ARBA" id="ARBA00022475"/>
    </source>
</evidence>
<feature type="transmembrane region" description="Helical" evidence="9">
    <location>
        <begin position="226"/>
        <end position="245"/>
    </location>
</feature>
<feature type="transmembrane region" description="Helical" evidence="9">
    <location>
        <begin position="126"/>
        <end position="155"/>
    </location>
</feature>
<comment type="subcellular location">
    <subcellularLocation>
        <location evidence="1">Cell inner membrane</location>
        <topology evidence="1">Multi-pass membrane protein</topology>
    </subcellularLocation>
    <subcellularLocation>
        <location evidence="9">Cell membrane</location>
        <topology evidence="9">Multi-pass membrane protein</topology>
    </subcellularLocation>
</comment>
<name>A0A542Y6V5_9MICO</name>
<organism evidence="11 12">
    <name type="scientific">Leucobacter komagatae</name>
    <dbReference type="NCBI Taxonomy" id="55969"/>
    <lineage>
        <taxon>Bacteria</taxon>
        <taxon>Bacillati</taxon>
        <taxon>Actinomycetota</taxon>
        <taxon>Actinomycetes</taxon>
        <taxon>Micrococcales</taxon>
        <taxon>Microbacteriaceae</taxon>
        <taxon>Leucobacter</taxon>
    </lineage>
</organism>
<keyword evidence="4 9" id="KW-1003">Cell membrane</keyword>
<proteinExistence type="inferred from homology"/>
<evidence type="ECO:0000313" key="12">
    <source>
        <dbReference type="Proteomes" id="UP000319094"/>
    </source>
</evidence>
<keyword evidence="12" id="KW-1185">Reference proteome</keyword>
<keyword evidence="8 9" id="KW-0472">Membrane</keyword>
<dbReference type="AlphaFoldDB" id="A0A542Y6V5"/>
<dbReference type="PANTHER" id="PTHR30413:SF8">
    <property type="entry name" value="TRANSPORT PERMEASE PROTEIN"/>
    <property type="match status" value="1"/>
</dbReference>
<dbReference type="GO" id="GO:0015920">
    <property type="term" value="P:lipopolysaccharide transport"/>
    <property type="evidence" value="ECO:0007669"/>
    <property type="project" value="TreeGrafter"/>
</dbReference>
<dbReference type="InterPro" id="IPR047817">
    <property type="entry name" value="ABC2_TM_bact-type"/>
</dbReference>
<evidence type="ECO:0000256" key="2">
    <source>
        <dbReference type="ARBA" id="ARBA00007783"/>
    </source>
</evidence>
<dbReference type="GO" id="GO:0005886">
    <property type="term" value="C:plasma membrane"/>
    <property type="evidence" value="ECO:0007669"/>
    <property type="project" value="UniProtKB-SubCell"/>
</dbReference>
<feature type="transmembrane region" description="Helical" evidence="9">
    <location>
        <begin position="162"/>
        <end position="184"/>
    </location>
</feature>
<evidence type="ECO:0000256" key="1">
    <source>
        <dbReference type="ARBA" id="ARBA00004429"/>
    </source>
</evidence>
<dbReference type="PANTHER" id="PTHR30413">
    <property type="entry name" value="INNER MEMBRANE TRANSPORT PERMEASE"/>
    <property type="match status" value="1"/>
</dbReference>
<evidence type="ECO:0000256" key="5">
    <source>
        <dbReference type="ARBA" id="ARBA00022519"/>
    </source>
</evidence>
<feature type="transmembrane region" description="Helical" evidence="9">
    <location>
        <begin position="58"/>
        <end position="78"/>
    </location>
</feature>
<keyword evidence="7 9" id="KW-1133">Transmembrane helix</keyword>
<evidence type="ECO:0000256" key="9">
    <source>
        <dbReference type="RuleBase" id="RU361157"/>
    </source>
</evidence>
<comment type="similarity">
    <text evidence="2 9">Belongs to the ABC-2 integral membrane protein family.</text>
</comment>
<sequence>MSLVNPDLQGLDLSDYAVPGRGKGLLEVFRWRYLLRLLVRKETATRYRNSALGWLWSYVRPAAQFAIFYVVLGMFLQMNKGIDNFALYLFSGIIVVNFFSEGFANGTRTLVDNAHLVRKIFLPRELFPVAAVIVSFVHFLPQMGVLLVVCAFFGWVPSVMSLLAILLGLLTLLVFTLGLGMLFGSVNVPFRDAQNFVELILLFATWASPVLYSWKMVARVAPEWLLNIYMVNPLTSVVQLFHYGFWAPVTDGAFESEFPAGLWSYAGIALLISVVVLVVGQSVFRALEPKFAQAL</sequence>
<gene>
    <name evidence="11" type="ORF">FB468_1848</name>
</gene>
<dbReference type="InterPro" id="IPR013525">
    <property type="entry name" value="ABC2_TM"/>
</dbReference>
<dbReference type="Pfam" id="PF01061">
    <property type="entry name" value="ABC2_membrane"/>
    <property type="match status" value="1"/>
</dbReference>
<keyword evidence="5" id="KW-0997">Cell inner membrane</keyword>
<evidence type="ECO:0000259" key="10">
    <source>
        <dbReference type="PROSITE" id="PS51012"/>
    </source>
</evidence>
<feature type="transmembrane region" description="Helical" evidence="9">
    <location>
        <begin position="85"/>
        <end position="106"/>
    </location>
</feature>
<dbReference type="PROSITE" id="PS51012">
    <property type="entry name" value="ABC_TM2"/>
    <property type="match status" value="1"/>
</dbReference>
<evidence type="ECO:0000256" key="3">
    <source>
        <dbReference type="ARBA" id="ARBA00022448"/>
    </source>
</evidence>
<protein>
    <recommendedName>
        <fullName evidence="9">Transport permease protein</fullName>
    </recommendedName>
</protein>
<evidence type="ECO:0000256" key="7">
    <source>
        <dbReference type="ARBA" id="ARBA00022989"/>
    </source>
</evidence>
<evidence type="ECO:0000256" key="8">
    <source>
        <dbReference type="ARBA" id="ARBA00023136"/>
    </source>
</evidence>
<comment type="caution">
    <text evidence="11">The sequence shown here is derived from an EMBL/GenBank/DDBJ whole genome shotgun (WGS) entry which is preliminary data.</text>
</comment>
<dbReference type="Proteomes" id="UP000319094">
    <property type="component" value="Unassembled WGS sequence"/>
</dbReference>
<feature type="transmembrane region" description="Helical" evidence="9">
    <location>
        <begin position="265"/>
        <end position="287"/>
    </location>
</feature>
<dbReference type="EMBL" id="VFON01000001">
    <property type="protein sequence ID" value="TQL43811.1"/>
    <property type="molecule type" value="Genomic_DNA"/>
</dbReference>
<feature type="transmembrane region" description="Helical" evidence="9">
    <location>
        <begin position="196"/>
        <end position="214"/>
    </location>
</feature>
<reference evidence="11 12" key="1">
    <citation type="submission" date="2019-06" db="EMBL/GenBank/DDBJ databases">
        <title>Sequencing the genomes of 1000 actinobacteria strains.</title>
        <authorList>
            <person name="Klenk H.-P."/>
        </authorList>
    </citation>
    <scope>NUCLEOTIDE SEQUENCE [LARGE SCALE GENOMIC DNA]</scope>
    <source>
        <strain evidence="11 12">DSM 8803</strain>
    </source>
</reference>
<accession>A0A542Y6V5</accession>